<organism evidence="1 2">
    <name type="scientific">Scleroderma citrinum Foug A</name>
    <dbReference type="NCBI Taxonomy" id="1036808"/>
    <lineage>
        <taxon>Eukaryota</taxon>
        <taxon>Fungi</taxon>
        <taxon>Dikarya</taxon>
        <taxon>Basidiomycota</taxon>
        <taxon>Agaricomycotina</taxon>
        <taxon>Agaricomycetes</taxon>
        <taxon>Agaricomycetidae</taxon>
        <taxon>Boletales</taxon>
        <taxon>Sclerodermatineae</taxon>
        <taxon>Sclerodermataceae</taxon>
        <taxon>Scleroderma</taxon>
    </lineage>
</organism>
<dbReference type="AlphaFoldDB" id="A0A0C3DUW3"/>
<name>A0A0C3DUW3_9AGAM</name>
<sequence>MGSGIGNVGSSGGLGYFNTPWKPSYFGLVARCPLPIRPSPSEFSAVTSHLKRNDTYMHVCYTTRLDAVSAWSKSVHIKFMYKQSGTMQLN</sequence>
<evidence type="ECO:0000313" key="1">
    <source>
        <dbReference type="EMBL" id="KIM64400.1"/>
    </source>
</evidence>
<dbReference type="Proteomes" id="UP000053989">
    <property type="component" value="Unassembled WGS sequence"/>
</dbReference>
<gene>
    <name evidence="1" type="ORF">SCLCIDRAFT_630561</name>
</gene>
<protein>
    <submittedName>
        <fullName evidence="1">Uncharacterized protein</fullName>
    </submittedName>
</protein>
<dbReference type="EMBL" id="KN822028">
    <property type="protein sequence ID" value="KIM64400.1"/>
    <property type="molecule type" value="Genomic_DNA"/>
</dbReference>
<keyword evidence="2" id="KW-1185">Reference proteome</keyword>
<reference evidence="1 2" key="1">
    <citation type="submission" date="2014-04" db="EMBL/GenBank/DDBJ databases">
        <authorList>
            <consortium name="DOE Joint Genome Institute"/>
            <person name="Kuo A."/>
            <person name="Kohler A."/>
            <person name="Nagy L.G."/>
            <person name="Floudas D."/>
            <person name="Copeland A."/>
            <person name="Barry K.W."/>
            <person name="Cichocki N."/>
            <person name="Veneault-Fourrey C."/>
            <person name="LaButti K."/>
            <person name="Lindquist E.A."/>
            <person name="Lipzen A."/>
            <person name="Lundell T."/>
            <person name="Morin E."/>
            <person name="Murat C."/>
            <person name="Sun H."/>
            <person name="Tunlid A."/>
            <person name="Henrissat B."/>
            <person name="Grigoriev I.V."/>
            <person name="Hibbett D.S."/>
            <person name="Martin F."/>
            <person name="Nordberg H.P."/>
            <person name="Cantor M.N."/>
            <person name="Hua S.X."/>
        </authorList>
    </citation>
    <scope>NUCLEOTIDE SEQUENCE [LARGE SCALE GENOMIC DNA]</scope>
    <source>
        <strain evidence="1 2">Foug A</strain>
    </source>
</reference>
<dbReference type="HOGENOM" id="CLU_2442158_0_0_1"/>
<reference evidence="2" key="2">
    <citation type="submission" date="2015-01" db="EMBL/GenBank/DDBJ databases">
        <title>Evolutionary Origins and Diversification of the Mycorrhizal Mutualists.</title>
        <authorList>
            <consortium name="DOE Joint Genome Institute"/>
            <consortium name="Mycorrhizal Genomics Consortium"/>
            <person name="Kohler A."/>
            <person name="Kuo A."/>
            <person name="Nagy L.G."/>
            <person name="Floudas D."/>
            <person name="Copeland A."/>
            <person name="Barry K.W."/>
            <person name="Cichocki N."/>
            <person name="Veneault-Fourrey C."/>
            <person name="LaButti K."/>
            <person name="Lindquist E.A."/>
            <person name="Lipzen A."/>
            <person name="Lundell T."/>
            <person name="Morin E."/>
            <person name="Murat C."/>
            <person name="Riley R."/>
            <person name="Ohm R."/>
            <person name="Sun H."/>
            <person name="Tunlid A."/>
            <person name="Henrissat B."/>
            <person name="Grigoriev I.V."/>
            <person name="Hibbett D.S."/>
            <person name="Martin F."/>
        </authorList>
    </citation>
    <scope>NUCLEOTIDE SEQUENCE [LARGE SCALE GENOMIC DNA]</scope>
    <source>
        <strain evidence="2">Foug A</strain>
    </source>
</reference>
<proteinExistence type="predicted"/>
<evidence type="ECO:0000313" key="2">
    <source>
        <dbReference type="Proteomes" id="UP000053989"/>
    </source>
</evidence>
<dbReference type="InParanoid" id="A0A0C3DUW3"/>
<accession>A0A0C3DUW3</accession>